<feature type="transmembrane region" description="Helical" evidence="8">
    <location>
        <begin position="212"/>
        <end position="233"/>
    </location>
</feature>
<dbReference type="Pfam" id="PF01284">
    <property type="entry name" value="MARVEL"/>
    <property type="match status" value="2"/>
</dbReference>
<reference evidence="10" key="3">
    <citation type="submission" date="2025-09" db="UniProtKB">
        <authorList>
            <consortium name="Ensembl"/>
        </authorList>
    </citation>
    <scope>IDENTIFICATION</scope>
</reference>
<feature type="transmembrane region" description="Helical" evidence="8">
    <location>
        <begin position="179"/>
        <end position="200"/>
    </location>
</feature>
<feature type="transmembrane region" description="Helical" evidence="8">
    <location>
        <begin position="78"/>
        <end position="97"/>
    </location>
</feature>
<feature type="domain" description="MARVEL" evidence="9">
    <location>
        <begin position="141"/>
        <end position="279"/>
    </location>
</feature>
<reference evidence="10" key="2">
    <citation type="submission" date="2025-08" db="UniProtKB">
        <authorList>
            <consortium name="Ensembl"/>
        </authorList>
    </citation>
    <scope>IDENTIFICATION</scope>
</reference>
<keyword evidence="4 8" id="KW-1133">Transmembrane helix</keyword>
<dbReference type="Proteomes" id="UP000472271">
    <property type="component" value="Chromosome 8"/>
</dbReference>
<protein>
    <submittedName>
        <fullName evidence="10">Myeloid-associated differentiation marker-like</fullName>
    </submittedName>
</protein>
<evidence type="ECO:0000256" key="4">
    <source>
        <dbReference type="ARBA" id="ARBA00022989"/>
    </source>
</evidence>
<reference evidence="10" key="1">
    <citation type="submission" date="2019-06" db="EMBL/GenBank/DDBJ databases">
        <authorList>
            <consortium name="Wellcome Sanger Institute Data Sharing"/>
        </authorList>
    </citation>
    <scope>NUCLEOTIDE SEQUENCE [LARGE SCALE GENOMIC DNA]</scope>
</reference>
<dbReference type="InterPro" id="IPR047123">
    <property type="entry name" value="MYADM-like"/>
</dbReference>
<evidence type="ECO:0000313" key="10">
    <source>
        <dbReference type="Ensembl" id="ENSSORP00005028850.1"/>
    </source>
</evidence>
<comment type="similarity">
    <text evidence="6">Belongs to the MAL family.</text>
</comment>
<evidence type="ECO:0000313" key="11">
    <source>
        <dbReference type="Proteomes" id="UP000472271"/>
    </source>
</evidence>
<feature type="transmembrane region" description="Helical" evidence="8">
    <location>
        <begin position="253"/>
        <end position="281"/>
    </location>
</feature>
<evidence type="ECO:0000256" key="1">
    <source>
        <dbReference type="ARBA" id="ARBA00004141"/>
    </source>
</evidence>
<name>A0A673AGN7_9TELE</name>
<gene>
    <name evidence="10" type="primary">LOC115424809</name>
</gene>
<keyword evidence="2 7" id="KW-0812">Transmembrane</keyword>
<evidence type="ECO:0000256" key="2">
    <source>
        <dbReference type="ARBA" id="ARBA00022692"/>
    </source>
</evidence>
<sequence>MVSVDLQAITQPVGIMRMMATILTCMCFSLAATAGAQSSPYWAWCMFTWCFCFLFTFLIVILEFSTLNSKMPFAWHDFTAAFAMLASLMVFVVSIIYPTFFTCKTCHRQIGTSVVSWVCFGAYAGEVVLTRLRPSGEHIGFLSTLPGMMKMLETFLACLIFTSLETGQYVGKPELQWCVAVYSLCFIFGILIILLTLGQLTSLCPIGFDKVVIVYNVMSAVMYMTAMVMWPLYTFQNNKRPANCGHLCPWDKLVLITFMAIFNTLIYILDSAYSIYLVCIVSNR</sequence>
<dbReference type="GeneID" id="115424809"/>
<dbReference type="Ensembl" id="ENSSORT00005029667.1">
    <property type="protein sequence ID" value="ENSSORP00005028850.1"/>
    <property type="gene ID" value="ENSSORG00005013775.1"/>
</dbReference>
<accession>A0A673AGN7</accession>
<dbReference type="PANTHER" id="PTHR17068">
    <property type="entry name" value="MYELOID-ASSOCIATED DIFFERENTIATION MARKER MYADM FAMILY MEMBER"/>
    <property type="match status" value="1"/>
</dbReference>
<dbReference type="AlphaFoldDB" id="A0A673AGN7"/>
<dbReference type="PROSITE" id="PS51225">
    <property type="entry name" value="MARVEL"/>
    <property type="match status" value="2"/>
</dbReference>
<feature type="transmembrane region" description="Helical" evidence="8">
    <location>
        <begin position="141"/>
        <end position="164"/>
    </location>
</feature>
<feature type="domain" description="MARVEL" evidence="9">
    <location>
        <begin position="8"/>
        <end position="135"/>
    </location>
</feature>
<dbReference type="GO" id="GO:0016020">
    <property type="term" value="C:membrane"/>
    <property type="evidence" value="ECO:0007669"/>
    <property type="project" value="UniProtKB-SubCell"/>
</dbReference>
<evidence type="ECO:0000259" key="9">
    <source>
        <dbReference type="PROSITE" id="PS51225"/>
    </source>
</evidence>
<evidence type="ECO:0000256" key="7">
    <source>
        <dbReference type="PROSITE-ProRule" id="PRU00581"/>
    </source>
</evidence>
<dbReference type="InterPro" id="IPR008253">
    <property type="entry name" value="Marvel"/>
</dbReference>
<keyword evidence="11" id="KW-1185">Reference proteome</keyword>
<proteinExistence type="inferred from homology"/>
<evidence type="ECO:0000256" key="3">
    <source>
        <dbReference type="ARBA" id="ARBA00022737"/>
    </source>
</evidence>
<keyword evidence="5 7" id="KW-0472">Membrane</keyword>
<feature type="transmembrane region" description="Helical" evidence="8">
    <location>
        <begin position="46"/>
        <end position="66"/>
    </location>
</feature>
<evidence type="ECO:0000256" key="6">
    <source>
        <dbReference type="ARBA" id="ARBA00034721"/>
    </source>
</evidence>
<dbReference type="PANTHER" id="PTHR17068:SF2">
    <property type="entry name" value="MYELOID-ASSOCIATED DIFFERENTIATION MARKER-LIKE"/>
    <property type="match status" value="1"/>
</dbReference>
<organism evidence="10 11">
    <name type="scientific">Sphaeramia orbicularis</name>
    <name type="common">orbiculate cardinalfish</name>
    <dbReference type="NCBI Taxonomy" id="375764"/>
    <lineage>
        <taxon>Eukaryota</taxon>
        <taxon>Metazoa</taxon>
        <taxon>Chordata</taxon>
        <taxon>Craniata</taxon>
        <taxon>Vertebrata</taxon>
        <taxon>Euteleostomi</taxon>
        <taxon>Actinopterygii</taxon>
        <taxon>Neopterygii</taxon>
        <taxon>Teleostei</taxon>
        <taxon>Neoteleostei</taxon>
        <taxon>Acanthomorphata</taxon>
        <taxon>Gobiaria</taxon>
        <taxon>Kurtiformes</taxon>
        <taxon>Apogonoidei</taxon>
        <taxon>Apogonidae</taxon>
        <taxon>Apogoninae</taxon>
        <taxon>Sphaeramia</taxon>
    </lineage>
</organism>
<evidence type="ECO:0000256" key="8">
    <source>
        <dbReference type="SAM" id="Phobius"/>
    </source>
</evidence>
<dbReference type="InParanoid" id="A0A673AGN7"/>
<dbReference type="FunCoup" id="A0A673AGN7">
    <property type="interactions" value="1"/>
</dbReference>
<keyword evidence="3" id="KW-0677">Repeat</keyword>
<comment type="subcellular location">
    <subcellularLocation>
        <location evidence="1">Membrane</location>
        <topology evidence="1">Multi-pass membrane protein</topology>
    </subcellularLocation>
</comment>
<dbReference type="RefSeq" id="XP_029998085.1">
    <property type="nucleotide sequence ID" value="XM_030142225.1"/>
</dbReference>
<dbReference type="OrthoDB" id="9939551at2759"/>
<evidence type="ECO:0000256" key="5">
    <source>
        <dbReference type="ARBA" id="ARBA00023136"/>
    </source>
</evidence>
<feature type="transmembrane region" description="Helical" evidence="8">
    <location>
        <begin position="109"/>
        <end position="129"/>
    </location>
</feature>